<reference evidence="1" key="2">
    <citation type="submission" date="2020-09" db="EMBL/GenBank/DDBJ databases">
        <authorList>
            <person name="Sun Q."/>
            <person name="Ohkuma M."/>
        </authorList>
    </citation>
    <scope>NUCLEOTIDE SEQUENCE</scope>
    <source>
        <strain evidence="1">JCM 31311</strain>
    </source>
</reference>
<evidence type="ECO:0000313" key="1">
    <source>
        <dbReference type="EMBL" id="GGR17563.1"/>
    </source>
</evidence>
<name>A0A918CDT3_9DEIO</name>
<dbReference type="Proteomes" id="UP000603865">
    <property type="component" value="Unassembled WGS sequence"/>
</dbReference>
<organism evidence="1 2">
    <name type="scientific">Deinococcus ruber</name>
    <dbReference type="NCBI Taxonomy" id="1848197"/>
    <lineage>
        <taxon>Bacteria</taxon>
        <taxon>Thermotogati</taxon>
        <taxon>Deinococcota</taxon>
        <taxon>Deinococci</taxon>
        <taxon>Deinococcales</taxon>
        <taxon>Deinococcaceae</taxon>
        <taxon>Deinococcus</taxon>
    </lineage>
</organism>
<evidence type="ECO:0000313" key="2">
    <source>
        <dbReference type="Proteomes" id="UP000603865"/>
    </source>
</evidence>
<dbReference type="AlphaFoldDB" id="A0A918CDT3"/>
<keyword evidence="2" id="KW-1185">Reference proteome</keyword>
<sequence length="131" mass="14469">MLPQLLRLLNVRREFLDALVSETAVKSALQTDPQVEIFGPGLWAVRQRAARRHNPKIREPSPPRLWTWRAITPHSPQSLPPSDQAVLAQLALSLHGLLISAKVDDAFCCSPDEAEAKFRVTAAPLLSSSES</sequence>
<dbReference type="EMBL" id="BMQL01000020">
    <property type="protein sequence ID" value="GGR17563.1"/>
    <property type="molecule type" value="Genomic_DNA"/>
</dbReference>
<proteinExistence type="predicted"/>
<accession>A0A918CDT3</accession>
<reference evidence="1" key="1">
    <citation type="journal article" date="2014" name="Int. J. Syst. Evol. Microbiol.">
        <title>Complete genome sequence of Corynebacterium casei LMG S-19264T (=DSM 44701T), isolated from a smear-ripened cheese.</title>
        <authorList>
            <consortium name="US DOE Joint Genome Institute (JGI-PGF)"/>
            <person name="Walter F."/>
            <person name="Albersmeier A."/>
            <person name="Kalinowski J."/>
            <person name="Ruckert C."/>
        </authorList>
    </citation>
    <scope>NUCLEOTIDE SEQUENCE</scope>
    <source>
        <strain evidence="1">JCM 31311</strain>
    </source>
</reference>
<comment type="caution">
    <text evidence="1">The sequence shown here is derived from an EMBL/GenBank/DDBJ whole genome shotgun (WGS) entry which is preliminary data.</text>
</comment>
<dbReference type="RefSeq" id="WP_189091613.1">
    <property type="nucleotide sequence ID" value="NZ_BMQL01000020.1"/>
</dbReference>
<gene>
    <name evidence="1" type="ORF">GCM10008957_32910</name>
</gene>
<protein>
    <submittedName>
        <fullName evidence="1">Uncharacterized protein</fullName>
    </submittedName>
</protein>